<evidence type="ECO:0000313" key="2">
    <source>
        <dbReference type="EMBL" id="TFK29571.1"/>
    </source>
</evidence>
<dbReference type="InterPro" id="IPR011009">
    <property type="entry name" value="Kinase-like_dom_sf"/>
</dbReference>
<keyword evidence="2" id="KW-0808">Transferase</keyword>
<feature type="domain" description="Protein kinase" evidence="1">
    <location>
        <begin position="1"/>
        <end position="96"/>
    </location>
</feature>
<dbReference type="Gene3D" id="1.10.510.10">
    <property type="entry name" value="Transferase(Phosphotransferase) domain 1"/>
    <property type="match status" value="1"/>
</dbReference>
<dbReference type="GO" id="GO:0005524">
    <property type="term" value="F:ATP binding"/>
    <property type="evidence" value="ECO:0007669"/>
    <property type="project" value="InterPro"/>
</dbReference>
<dbReference type="GO" id="GO:0044773">
    <property type="term" value="P:mitotic DNA damage checkpoint signaling"/>
    <property type="evidence" value="ECO:0007669"/>
    <property type="project" value="TreeGrafter"/>
</dbReference>
<dbReference type="GO" id="GO:0005634">
    <property type="term" value="C:nucleus"/>
    <property type="evidence" value="ECO:0007669"/>
    <property type="project" value="TreeGrafter"/>
</dbReference>
<reference evidence="2 3" key="1">
    <citation type="journal article" date="2019" name="Nat. Ecol. Evol.">
        <title>Megaphylogeny resolves global patterns of mushroom evolution.</title>
        <authorList>
            <person name="Varga T."/>
            <person name="Krizsan K."/>
            <person name="Foldi C."/>
            <person name="Dima B."/>
            <person name="Sanchez-Garcia M."/>
            <person name="Sanchez-Ramirez S."/>
            <person name="Szollosi G.J."/>
            <person name="Szarkandi J.G."/>
            <person name="Papp V."/>
            <person name="Albert L."/>
            <person name="Andreopoulos W."/>
            <person name="Angelini C."/>
            <person name="Antonin V."/>
            <person name="Barry K.W."/>
            <person name="Bougher N.L."/>
            <person name="Buchanan P."/>
            <person name="Buyck B."/>
            <person name="Bense V."/>
            <person name="Catcheside P."/>
            <person name="Chovatia M."/>
            <person name="Cooper J."/>
            <person name="Damon W."/>
            <person name="Desjardin D."/>
            <person name="Finy P."/>
            <person name="Geml J."/>
            <person name="Haridas S."/>
            <person name="Hughes K."/>
            <person name="Justo A."/>
            <person name="Karasinski D."/>
            <person name="Kautmanova I."/>
            <person name="Kiss B."/>
            <person name="Kocsube S."/>
            <person name="Kotiranta H."/>
            <person name="LaButti K.M."/>
            <person name="Lechner B.E."/>
            <person name="Liimatainen K."/>
            <person name="Lipzen A."/>
            <person name="Lukacs Z."/>
            <person name="Mihaltcheva S."/>
            <person name="Morgado L.N."/>
            <person name="Niskanen T."/>
            <person name="Noordeloos M.E."/>
            <person name="Ohm R.A."/>
            <person name="Ortiz-Santana B."/>
            <person name="Ovrebo C."/>
            <person name="Racz N."/>
            <person name="Riley R."/>
            <person name="Savchenko A."/>
            <person name="Shiryaev A."/>
            <person name="Soop K."/>
            <person name="Spirin V."/>
            <person name="Szebenyi C."/>
            <person name="Tomsovsky M."/>
            <person name="Tulloss R.E."/>
            <person name="Uehling J."/>
            <person name="Grigoriev I.V."/>
            <person name="Vagvolgyi C."/>
            <person name="Papp T."/>
            <person name="Martin F.M."/>
            <person name="Miettinen O."/>
            <person name="Hibbett D.S."/>
            <person name="Nagy L.G."/>
        </authorList>
    </citation>
    <scope>NUCLEOTIDE SEQUENCE [LARGE SCALE GENOMIC DNA]</scope>
    <source>
        <strain evidence="2 3">CBS 121175</strain>
    </source>
</reference>
<proteinExistence type="predicted"/>
<feature type="non-terminal residue" evidence="2">
    <location>
        <position position="96"/>
    </location>
</feature>
<dbReference type="SUPFAM" id="SSF56112">
    <property type="entry name" value="Protein kinase-like (PK-like)"/>
    <property type="match status" value="1"/>
</dbReference>
<dbReference type="GO" id="GO:0005737">
    <property type="term" value="C:cytoplasm"/>
    <property type="evidence" value="ECO:0007669"/>
    <property type="project" value="TreeGrafter"/>
</dbReference>
<gene>
    <name evidence="2" type="ORF">FA15DRAFT_547686</name>
</gene>
<dbReference type="AlphaFoldDB" id="A0A5C3LLM1"/>
<keyword evidence="3" id="KW-1185">Reference proteome</keyword>
<name>A0A5C3LLM1_COPMA</name>
<organism evidence="2 3">
    <name type="scientific">Coprinopsis marcescibilis</name>
    <name type="common">Agaric fungus</name>
    <name type="synonym">Psathyrella marcescibilis</name>
    <dbReference type="NCBI Taxonomy" id="230819"/>
    <lineage>
        <taxon>Eukaryota</taxon>
        <taxon>Fungi</taxon>
        <taxon>Dikarya</taxon>
        <taxon>Basidiomycota</taxon>
        <taxon>Agaricomycotina</taxon>
        <taxon>Agaricomycetes</taxon>
        <taxon>Agaricomycetidae</taxon>
        <taxon>Agaricales</taxon>
        <taxon>Agaricineae</taxon>
        <taxon>Psathyrellaceae</taxon>
        <taxon>Coprinopsis</taxon>
    </lineage>
</organism>
<dbReference type="OrthoDB" id="10252171at2759"/>
<dbReference type="Pfam" id="PF00069">
    <property type="entry name" value="Pkinase"/>
    <property type="match status" value="1"/>
</dbReference>
<dbReference type="EMBL" id="ML210149">
    <property type="protein sequence ID" value="TFK29571.1"/>
    <property type="molecule type" value="Genomic_DNA"/>
</dbReference>
<dbReference type="InterPro" id="IPR000719">
    <property type="entry name" value="Prot_kinase_dom"/>
</dbReference>
<dbReference type="InterPro" id="IPR008271">
    <property type="entry name" value="Ser/Thr_kinase_AS"/>
</dbReference>
<feature type="non-terminal residue" evidence="2">
    <location>
        <position position="1"/>
    </location>
</feature>
<protein>
    <submittedName>
        <fullName evidence="2">Kinase-like protein</fullName>
    </submittedName>
</protein>
<accession>A0A5C3LLM1</accession>
<keyword evidence="2" id="KW-0418">Kinase</keyword>
<evidence type="ECO:0000313" key="3">
    <source>
        <dbReference type="Proteomes" id="UP000307440"/>
    </source>
</evidence>
<evidence type="ECO:0000259" key="1">
    <source>
        <dbReference type="PROSITE" id="PS50011"/>
    </source>
</evidence>
<dbReference type="GO" id="GO:0004674">
    <property type="term" value="F:protein serine/threonine kinase activity"/>
    <property type="evidence" value="ECO:0007669"/>
    <property type="project" value="TreeGrafter"/>
</dbReference>
<dbReference type="STRING" id="230819.A0A5C3LLM1"/>
<sequence length="96" mass="10951">YIHSIGIIHRDIKPENYVLDFNDNVLLTDFGFAFVTQEEGPLDHNAAYDFFNCGTSLYKAPEVEVNEWPRFIAYTPAVDFYSLGCVMLSVAIEHKS</sequence>
<dbReference type="PANTHER" id="PTHR44167:SF24">
    <property type="entry name" value="SERINE_THREONINE-PROTEIN KINASE CHK2"/>
    <property type="match status" value="1"/>
</dbReference>
<dbReference type="PROSITE" id="PS50011">
    <property type="entry name" value="PROTEIN_KINASE_DOM"/>
    <property type="match status" value="1"/>
</dbReference>
<dbReference type="Proteomes" id="UP000307440">
    <property type="component" value="Unassembled WGS sequence"/>
</dbReference>
<dbReference type="PANTHER" id="PTHR44167">
    <property type="entry name" value="OVARIAN-SPECIFIC SERINE/THREONINE-PROTEIN KINASE LOK-RELATED"/>
    <property type="match status" value="1"/>
</dbReference>
<dbReference type="PROSITE" id="PS00108">
    <property type="entry name" value="PROTEIN_KINASE_ST"/>
    <property type="match status" value="1"/>
</dbReference>